<sequence length="294" mass="34348">MDKLNKVFEILDYAEFLAETESELFECQPEFEHYKTLDLQTEKPVCLIFSSDIHFGSIHTNIAEIKNILNVILENDNVFLLVNGDFIDNFEVPVPKLLLAGINSQILSPAKQREFYKNFIELLGENRKLLVVVIGNHEEFSGQNPYIQTLFQYQVPIGINRLLLNLRLNNEVEYKIAMVHKSRFNSILNPVHSSHRELTLYYPTADIVCTSHTHFPAIYTFPYPKDDELFDRILIKTGTFKDKDAYTFKYFNPYRVSHMSTPAVVLYPDQRKMIGFFRYQDAVEFVRGMSYDKC</sequence>
<proteinExistence type="predicted"/>
<gene>
    <name evidence="2" type="ORF">GWK41_09950</name>
</gene>
<keyword evidence="3" id="KW-1185">Reference proteome</keyword>
<dbReference type="InterPro" id="IPR004843">
    <property type="entry name" value="Calcineurin-like_PHP"/>
</dbReference>
<dbReference type="EMBL" id="JAACYA010000002">
    <property type="protein sequence ID" value="MBK3333386.1"/>
    <property type="molecule type" value="Genomic_DNA"/>
</dbReference>
<dbReference type="RefSeq" id="WP_200675001.1">
    <property type="nucleotide sequence ID" value="NZ_JAACYA010000002.1"/>
</dbReference>
<dbReference type="SUPFAM" id="SSF56300">
    <property type="entry name" value="Metallo-dependent phosphatases"/>
    <property type="match status" value="1"/>
</dbReference>
<dbReference type="Gene3D" id="3.60.21.10">
    <property type="match status" value="1"/>
</dbReference>
<organism evidence="2 3">
    <name type="scientific">Persephonella atlantica</name>
    <dbReference type="NCBI Taxonomy" id="2699429"/>
    <lineage>
        <taxon>Bacteria</taxon>
        <taxon>Pseudomonadati</taxon>
        <taxon>Aquificota</taxon>
        <taxon>Aquificia</taxon>
        <taxon>Aquificales</taxon>
        <taxon>Hydrogenothermaceae</taxon>
        <taxon>Persephonella</taxon>
    </lineage>
</organism>
<dbReference type="InterPro" id="IPR029052">
    <property type="entry name" value="Metallo-depent_PP-like"/>
</dbReference>
<feature type="domain" description="Calcineurin-like phosphoesterase" evidence="1">
    <location>
        <begin position="50"/>
        <end position="214"/>
    </location>
</feature>
<evidence type="ECO:0000313" key="3">
    <source>
        <dbReference type="Proteomes" id="UP000772812"/>
    </source>
</evidence>
<protein>
    <recommendedName>
        <fullName evidence="1">Calcineurin-like phosphoesterase domain-containing protein</fullName>
    </recommendedName>
</protein>
<evidence type="ECO:0000313" key="2">
    <source>
        <dbReference type="EMBL" id="MBK3333386.1"/>
    </source>
</evidence>
<evidence type="ECO:0000259" key="1">
    <source>
        <dbReference type="Pfam" id="PF00149"/>
    </source>
</evidence>
<reference evidence="2 3" key="1">
    <citation type="journal article" date="2021" name="Syst. Appl. Microbiol.">
        <title>Persephonella atlantica sp. nov.: How to adapt to physico-chemical gradients in high temperature hydrothermal habitats.</title>
        <authorList>
            <person name="Francois D.X."/>
            <person name="Godfroy A."/>
            <person name="Mathien C."/>
            <person name="Aube J."/>
            <person name="Cathalot C."/>
            <person name="Lesongeur F."/>
            <person name="L'Haridon S."/>
            <person name="Philippon X."/>
            <person name="Roussel E.G."/>
        </authorList>
    </citation>
    <scope>NUCLEOTIDE SEQUENCE [LARGE SCALE GENOMIC DNA]</scope>
    <source>
        <strain evidence="2 3">MO1340</strain>
    </source>
</reference>
<dbReference type="Proteomes" id="UP000772812">
    <property type="component" value="Unassembled WGS sequence"/>
</dbReference>
<name>A0ABS1GKF2_9AQUI</name>
<comment type="caution">
    <text evidence="2">The sequence shown here is derived from an EMBL/GenBank/DDBJ whole genome shotgun (WGS) entry which is preliminary data.</text>
</comment>
<dbReference type="Pfam" id="PF00149">
    <property type="entry name" value="Metallophos"/>
    <property type="match status" value="1"/>
</dbReference>
<accession>A0ABS1GKF2</accession>